<dbReference type="AlphaFoldDB" id="A0ABD3DVG1"/>
<dbReference type="InterPro" id="IPR016088">
    <property type="entry name" value="Chalcone_isomerase_3-sand"/>
</dbReference>
<dbReference type="InterPro" id="IPR016087">
    <property type="entry name" value="Chalcone_isomerase"/>
</dbReference>
<accession>A0ABD3DVG1</accession>
<dbReference type="Proteomes" id="UP001632038">
    <property type="component" value="Unassembled WGS sequence"/>
</dbReference>
<protein>
    <submittedName>
        <fullName evidence="3">FKBP12-associated protein</fullName>
    </submittedName>
</protein>
<proteinExistence type="inferred from homology"/>
<comment type="caution">
    <text evidence="3">The sequence shown here is derived from an EMBL/GenBank/DDBJ whole genome shotgun (WGS) entry which is preliminary data.</text>
</comment>
<evidence type="ECO:0000313" key="3">
    <source>
        <dbReference type="EMBL" id="KAL3644874.1"/>
    </source>
</evidence>
<reference evidence="4" key="1">
    <citation type="journal article" date="2024" name="IScience">
        <title>Strigolactones Initiate the Formation of Haustorium-like Structures in Castilleja.</title>
        <authorList>
            <person name="Buerger M."/>
            <person name="Peterson D."/>
            <person name="Chory J."/>
        </authorList>
    </citation>
    <scope>NUCLEOTIDE SEQUENCE [LARGE SCALE GENOMIC DNA]</scope>
</reference>
<feature type="domain" description="Chalcone isomerase" evidence="2">
    <location>
        <begin position="121"/>
        <end position="293"/>
    </location>
</feature>
<dbReference type="InterPro" id="IPR036298">
    <property type="entry name" value="Chalcone_isomerase_sf"/>
</dbReference>
<organism evidence="3 4">
    <name type="scientific">Castilleja foliolosa</name>
    <dbReference type="NCBI Taxonomy" id="1961234"/>
    <lineage>
        <taxon>Eukaryota</taxon>
        <taxon>Viridiplantae</taxon>
        <taxon>Streptophyta</taxon>
        <taxon>Embryophyta</taxon>
        <taxon>Tracheophyta</taxon>
        <taxon>Spermatophyta</taxon>
        <taxon>Magnoliopsida</taxon>
        <taxon>eudicotyledons</taxon>
        <taxon>Gunneridae</taxon>
        <taxon>Pentapetalae</taxon>
        <taxon>asterids</taxon>
        <taxon>lamiids</taxon>
        <taxon>Lamiales</taxon>
        <taxon>Orobanchaceae</taxon>
        <taxon>Pedicularideae</taxon>
        <taxon>Castillejinae</taxon>
        <taxon>Castilleja</taxon>
    </lineage>
</organism>
<keyword evidence="4" id="KW-1185">Reference proteome</keyword>
<evidence type="ECO:0000313" key="4">
    <source>
        <dbReference type="Proteomes" id="UP001632038"/>
    </source>
</evidence>
<evidence type="ECO:0000259" key="2">
    <source>
        <dbReference type="Pfam" id="PF16035"/>
    </source>
</evidence>
<dbReference type="Gene3D" id="1.10.890.20">
    <property type="match status" value="1"/>
</dbReference>
<dbReference type="InterPro" id="IPR044228">
    <property type="entry name" value="FAP1"/>
</dbReference>
<gene>
    <name evidence="3" type="primary">FAP1</name>
    <name evidence="3" type="ORF">CASFOL_010054</name>
</gene>
<dbReference type="SUPFAM" id="SSF54626">
    <property type="entry name" value="Chalcone isomerase"/>
    <property type="match status" value="1"/>
</dbReference>
<dbReference type="PANTHER" id="PTHR47589">
    <property type="entry name" value="FATTY-ACID-BINDING PROTEIN 1"/>
    <property type="match status" value="1"/>
</dbReference>
<comment type="similarity">
    <text evidence="1">Belongs to the chalcone isomerase family.</text>
</comment>
<dbReference type="InterPro" id="IPR016089">
    <property type="entry name" value="Chalcone_isomerase_bundle_sf"/>
</dbReference>
<dbReference type="PANTHER" id="PTHR47589:SF5">
    <property type="entry name" value="CHALCONE ISOMERASE DOMAIN-CONTAINING PROTEIN"/>
    <property type="match status" value="1"/>
</dbReference>
<dbReference type="Gene3D" id="3.50.70.10">
    <property type="match status" value="1"/>
</dbReference>
<dbReference type="Pfam" id="PF16035">
    <property type="entry name" value="Chalcone_2"/>
    <property type="match status" value="1"/>
</dbReference>
<sequence length="303" mass="33242">MSQLPEQITVEAAKMVSFRFPFSFTQPPSPPVPATANASSSRIYAAAVSAAAALSFAGAGIAISQNPNNTEFLRNALNFMASNRIGISPMWGSLSLSENSQPITESRTGMSFPVVLKDSQRLLGVGLRRKAVLGLKNIDVYAFGVYADDDDVKKSLSEKYGDISASELKGNENLKEDLMECDVSMTIRLQIVYGRLSIRSVRNAFQESVGIRLQKFGGSDNKDLLERFTSQFRDEYKIPKGSIIDLSKEQGYVLRTMIDGKEVGSIQSKVLCQSILDLYIGNEPFDRKAKEDVEMNLAALIGK</sequence>
<name>A0ABD3DVG1_9LAMI</name>
<dbReference type="EMBL" id="JAVIJP010000013">
    <property type="protein sequence ID" value="KAL3644874.1"/>
    <property type="molecule type" value="Genomic_DNA"/>
</dbReference>
<evidence type="ECO:0000256" key="1">
    <source>
        <dbReference type="ARBA" id="ARBA00007166"/>
    </source>
</evidence>